<dbReference type="PANTHER" id="PTHR43042">
    <property type="entry name" value="SAM-DEPENDENT METHYLTRANSFERASE"/>
    <property type="match status" value="1"/>
</dbReference>
<gene>
    <name evidence="2" type="ORF">IG616_12470</name>
</gene>
<dbReference type="Gene3D" id="2.60.40.1180">
    <property type="entry name" value="Golgi alpha-mannosidase II"/>
    <property type="match status" value="1"/>
</dbReference>
<dbReference type="InterPro" id="IPR013780">
    <property type="entry name" value="Glyco_hydro_b"/>
</dbReference>
<organism evidence="2 3">
    <name type="scientific">Roseibium litorale</name>
    <dbReference type="NCBI Taxonomy" id="2803841"/>
    <lineage>
        <taxon>Bacteria</taxon>
        <taxon>Pseudomonadati</taxon>
        <taxon>Pseudomonadota</taxon>
        <taxon>Alphaproteobacteria</taxon>
        <taxon>Hyphomicrobiales</taxon>
        <taxon>Stappiaceae</taxon>
        <taxon>Roseibium</taxon>
    </lineage>
</organism>
<keyword evidence="3" id="KW-1185">Reference proteome</keyword>
<evidence type="ECO:0000256" key="1">
    <source>
        <dbReference type="SAM" id="MobiDB-lite"/>
    </source>
</evidence>
<feature type="region of interest" description="Disordered" evidence="1">
    <location>
        <begin position="1"/>
        <end position="33"/>
    </location>
</feature>
<dbReference type="GO" id="GO:0008168">
    <property type="term" value="F:methyltransferase activity"/>
    <property type="evidence" value="ECO:0007669"/>
    <property type="project" value="UniProtKB-KW"/>
</dbReference>
<dbReference type="GO" id="GO:0032259">
    <property type="term" value="P:methylation"/>
    <property type="evidence" value="ECO:0007669"/>
    <property type="project" value="UniProtKB-KW"/>
</dbReference>
<dbReference type="Proteomes" id="UP000632063">
    <property type="component" value="Unassembled WGS sequence"/>
</dbReference>
<dbReference type="EMBL" id="JACYXI010000007">
    <property type="protein sequence ID" value="MBD8892368.1"/>
    <property type="molecule type" value="Genomic_DNA"/>
</dbReference>
<comment type="caution">
    <text evidence="2">The sequence shown here is derived from an EMBL/GenBank/DDBJ whole genome shotgun (WGS) entry which is preliminary data.</text>
</comment>
<feature type="compositionally biased region" description="Basic and acidic residues" evidence="1">
    <location>
        <begin position="7"/>
        <end position="18"/>
    </location>
</feature>
<dbReference type="InterPro" id="IPR029063">
    <property type="entry name" value="SAM-dependent_MTases_sf"/>
</dbReference>
<reference evidence="3" key="1">
    <citation type="submission" date="2020-09" db="EMBL/GenBank/DDBJ databases">
        <title>The genome sequence of strain Labrenzia suaedae 4C16A.</title>
        <authorList>
            <person name="Liu Y."/>
        </authorList>
    </citation>
    <scope>NUCLEOTIDE SEQUENCE [LARGE SCALE GENOMIC DNA]</scope>
    <source>
        <strain evidence="3">4C16A</strain>
    </source>
</reference>
<accession>A0ABR9CNQ7</accession>
<sequence length="330" mass="37541">MSRLRPRTNETEPARDPLTDTALPLPGQPPKQTWPVILETRGWKDYRLLDMGNGRKLERYGRYTVDRPEPQAMGKPRLKQSVWDKADAVFTGDTDEEGPGRWKFSGNVEETWNMAYGPVRYVGRFMSFRHVGVFPEQAAHWDWVSGKIREEKARQPDKPLNILNLFGYTGLASLLPAAEGAQVTHVDASKKAITYARENQELSGLEDLPIRWICEDASKFVAREVRRGNTYDGIILDPPKYGRGPKGEVWDIYTSLPEMLDNLRQILSKDALFMILTAYAIRSSFVSIHELMAETLPRQGGLLESGELVLREEDGKRALSTSLFSRWSSR</sequence>
<protein>
    <submittedName>
        <fullName evidence="2">Class I SAM-dependent rRNA methyltransferase</fullName>
    </submittedName>
</protein>
<keyword evidence="2" id="KW-0489">Methyltransferase</keyword>
<dbReference type="Gene3D" id="3.40.50.150">
    <property type="entry name" value="Vaccinia Virus protein VP39"/>
    <property type="match status" value="1"/>
</dbReference>
<evidence type="ECO:0000313" key="3">
    <source>
        <dbReference type="Proteomes" id="UP000632063"/>
    </source>
</evidence>
<dbReference type="PANTHER" id="PTHR43042:SF2">
    <property type="entry name" value="SAM-DEPENDENT METHYLTRANSFERASE"/>
    <property type="match status" value="1"/>
</dbReference>
<dbReference type="CDD" id="cd02440">
    <property type="entry name" value="AdoMet_MTases"/>
    <property type="match status" value="1"/>
</dbReference>
<keyword evidence="2" id="KW-0808">Transferase</keyword>
<proteinExistence type="predicted"/>
<name>A0ABR9CNQ7_9HYPH</name>
<reference evidence="2 3" key="2">
    <citation type="journal article" date="2021" name="Int. J. Syst. Evol. Microbiol.">
        <title>Roseibium litorale sp. nov., isolated from a tidal flat sediment and proposal for the reclassification of Labrenzia polysiphoniae as Roseibium polysiphoniae comb. nov.</title>
        <authorList>
            <person name="Liu Y."/>
            <person name="Pei T."/>
            <person name="Du J."/>
            <person name="Chao M."/>
            <person name="Deng M.R."/>
            <person name="Zhu H."/>
        </authorList>
    </citation>
    <scope>NUCLEOTIDE SEQUENCE [LARGE SCALE GENOMIC DNA]</scope>
    <source>
        <strain evidence="2 3">4C16A</strain>
    </source>
</reference>
<evidence type="ECO:0000313" key="2">
    <source>
        <dbReference type="EMBL" id="MBD8892368.1"/>
    </source>
</evidence>
<dbReference type="SUPFAM" id="SSF53335">
    <property type="entry name" value="S-adenosyl-L-methionine-dependent methyltransferases"/>
    <property type="match status" value="1"/>
</dbReference>